<dbReference type="SUPFAM" id="SSF53187">
    <property type="entry name" value="Zn-dependent exopeptidases"/>
    <property type="match status" value="1"/>
</dbReference>
<dbReference type="AlphaFoldDB" id="A0ABD0L2A4"/>
<evidence type="ECO:0000256" key="1">
    <source>
        <dbReference type="SAM" id="Phobius"/>
    </source>
</evidence>
<accession>A0ABD0L2A4</accession>
<dbReference type="PANTHER" id="PTHR10404:SF77">
    <property type="entry name" value="GLUTAMATE CARBOXYPEPTIDASE 2 HOMOLOG"/>
    <property type="match status" value="1"/>
</dbReference>
<name>A0ABD0L2A4_9CAEN</name>
<feature type="domain" description="PA" evidence="2">
    <location>
        <begin position="174"/>
        <end position="262"/>
    </location>
</feature>
<dbReference type="Pfam" id="PF02225">
    <property type="entry name" value="PA"/>
    <property type="match status" value="1"/>
</dbReference>
<dbReference type="SUPFAM" id="SSF52025">
    <property type="entry name" value="PA domain"/>
    <property type="match status" value="1"/>
</dbReference>
<sequence>MSSMGRLDQEDNNYKSSSSRKVCLISLLVVGILAFVVGILIGRFAACPEPEGADRRIQDGDQEIADILIQSIEAKNIENNLREITRKPHIAGEQADYDLVDYLKKKLTEYGLDSVKAAPYEVLLSYPDPNKPNSVQILDGTNNTVFDSVNAESNFSTYEGVVPPFNAYSPAGEVQGELVYVNYGRVEDYNYLESVNISVKGKIVISRYGSIFRGSKVDIAARHGALGVILYSDPADYALYQDEEHVYPHTWWLPPTGAQRGSIARGTGDPLTPGYPATRTAYRHDENDTETLPIIPAHPIGYGAARHFLEQLTGPEVPESWRGALNLTYRFGPGFNSSGWSVKMSITTSNSLRRIHNVIGIIRGES</sequence>
<dbReference type="PANTHER" id="PTHR10404">
    <property type="entry name" value="N-ACETYLATED-ALPHA-LINKED ACIDIC DIPEPTIDASE"/>
    <property type="match status" value="1"/>
</dbReference>
<organism evidence="3 4">
    <name type="scientific">Batillaria attramentaria</name>
    <dbReference type="NCBI Taxonomy" id="370345"/>
    <lineage>
        <taxon>Eukaryota</taxon>
        <taxon>Metazoa</taxon>
        <taxon>Spiralia</taxon>
        <taxon>Lophotrochozoa</taxon>
        <taxon>Mollusca</taxon>
        <taxon>Gastropoda</taxon>
        <taxon>Caenogastropoda</taxon>
        <taxon>Sorbeoconcha</taxon>
        <taxon>Cerithioidea</taxon>
        <taxon>Batillariidae</taxon>
        <taxon>Batillaria</taxon>
    </lineage>
</organism>
<dbReference type="CDD" id="cd02121">
    <property type="entry name" value="PA_GCPII_like"/>
    <property type="match status" value="1"/>
</dbReference>
<keyword evidence="1" id="KW-1133">Transmembrane helix</keyword>
<dbReference type="Gene3D" id="3.50.30.30">
    <property type="match status" value="1"/>
</dbReference>
<evidence type="ECO:0000313" key="3">
    <source>
        <dbReference type="EMBL" id="KAK7493453.1"/>
    </source>
</evidence>
<evidence type="ECO:0000259" key="2">
    <source>
        <dbReference type="Pfam" id="PF02225"/>
    </source>
</evidence>
<evidence type="ECO:0000313" key="4">
    <source>
        <dbReference type="Proteomes" id="UP001519460"/>
    </source>
</evidence>
<keyword evidence="1" id="KW-0812">Transmembrane</keyword>
<gene>
    <name evidence="3" type="ORF">BaRGS_00015353</name>
</gene>
<keyword evidence="1" id="KW-0472">Membrane</keyword>
<dbReference type="InterPro" id="IPR039373">
    <property type="entry name" value="Peptidase_M28B"/>
</dbReference>
<feature type="transmembrane region" description="Helical" evidence="1">
    <location>
        <begin position="21"/>
        <end position="46"/>
    </location>
</feature>
<comment type="caution">
    <text evidence="3">The sequence shown here is derived from an EMBL/GenBank/DDBJ whole genome shotgun (WGS) entry which is preliminary data.</text>
</comment>
<dbReference type="EMBL" id="JACVVK020000093">
    <property type="protein sequence ID" value="KAK7493453.1"/>
    <property type="molecule type" value="Genomic_DNA"/>
</dbReference>
<protein>
    <recommendedName>
        <fullName evidence="2">PA domain-containing protein</fullName>
    </recommendedName>
</protein>
<reference evidence="3 4" key="1">
    <citation type="journal article" date="2023" name="Sci. Data">
        <title>Genome assembly of the Korean intertidal mud-creeper Batillaria attramentaria.</title>
        <authorList>
            <person name="Patra A.K."/>
            <person name="Ho P.T."/>
            <person name="Jun S."/>
            <person name="Lee S.J."/>
            <person name="Kim Y."/>
            <person name="Won Y.J."/>
        </authorList>
    </citation>
    <scope>NUCLEOTIDE SEQUENCE [LARGE SCALE GENOMIC DNA]</scope>
    <source>
        <strain evidence="3">Wonlab-2016</strain>
    </source>
</reference>
<dbReference type="Proteomes" id="UP001519460">
    <property type="component" value="Unassembled WGS sequence"/>
</dbReference>
<dbReference type="InterPro" id="IPR046450">
    <property type="entry name" value="PA_dom_sf"/>
</dbReference>
<dbReference type="FunFam" id="3.50.30.30:FF:000002">
    <property type="entry name" value="N-acetylated-alpha-linked acidic dipeptidase 2"/>
    <property type="match status" value="1"/>
</dbReference>
<dbReference type="InterPro" id="IPR003137">
    <property type="entry name" value="PA_domain"/>
</dbReference>
<keyword evidence="4" id="KW-1185">Reference proteome</keyword>
<proteinExistence type="predicted"/>